<feature type="region of interest" description="Disordered" evidence="1">
    <location>
        <begin position="32"/>
        <end position="55"/>
    </location>
</feature>
<evidence type="ECO:0000256" key="1">
    <source>
        <dbReference type="SAM" id="MobiDB-lite"/>
    </source>
</evidence>
<keyword evidence="3" id="KW-1185">Reference proteome</keyword>
<name>A0A9D4E5K3_DREPO</name>
<reference evidence="2" key="1">
    <citation type="journal article" date="2019" name="bioRxiv">
        <title>The Genome of the Zebra Mussel, Dreissena polymorpha: A Resource for Invasive Species Research.</title>
        <authorList>
            <person name="McCartney M.A."/>
            <person name="Auch B."/>
            <person name="Kono T."/>
            <person name="Mallez S."/>
            <person name="Zhang Y."/>
            <person name="Obille A."/>
            <person name="Becker A."/>
            <person name="Abrahante J.E."/>
            <person name="Garbe J."/>
            <person name="Badalamenti J.P."/>
            <person name="Herman A."/>
            <person name="Mangelson H."/>
            <person name="Liachko I."/>
            <person name="Sullivan S."/>
            <person name="Sone E.D."/>
            <person name="Koren S."/>
            <person name="Silverstein K.A.T."/>
            <person name="Beckman K.B."/>
            <person name="Gohl D.M."/>
        </authorList>
    </citation>
    <scope>NUCLEOTIDE SEQUENCE</scope>
    <source>
        <strain evidence="2">Duluth1</strain>
        <tissue evidence="2">Whole animal</tissue>
    </source>
</reference>
<reference evidence="2" key="2">
    <citation type="submission" date="2020-11" db="EMBL/GenBank/DDBJ databases">
        <authorList>
            <person name="McCartney M.A."/>
            <person name="Auch B."/>
            <person name="Kono T."/>
            <person name="Mallez S."/>
            <person name="Becker A."/>
            <person name="Gohl D.M."/>
            <person name="Silverstein K.A.T."/>
            <person name="Koren S."/>
            <person name="Bechman K.B."/>
            <person name="Herman A."/>
            <person name="Abrahante J.E."/>
            <person name="Garbe J."/>
        </authorList>
    </citation>
    <scope>NUCLEOTIDE SEQUENCE</scope>
    <source>
        <strain evidence="2">Duluth1</strain>
        <tissue evidence="2">Whole animal</tissue>
    </source>
</reference>
<gene>
    <name evidence="2" type="ORF">DPMN_174920</name>
</gene>
<accession>A0A9D4E5K3</accession>
<dbReference type="Proteomes" id="UP000828390">
    <property type="component" value="Unassembled WGS sequence"/>
</dbReference>
<dbReference type="EMBL" id="JAIWYP010000009">
    <property type="protein sequence ID" value="KAH3773558.1"/>
    <property type="molecule type" value="Genomic_DNA"/>
</dbReference>
<evidence type="ECO:0000313" key="2">
    <source>
        <dbReference type="EMBL" id="KAH3773558.1"/>
    </source>
</evidence>
<sequence length="55" mass="5801">MRGFNIDEGLGKVIPDLYGNASSAVLLNGQRGASSGHQWESSRDSCSLPSCSTFP</sequence>
<proteinExistence type="predicted"/>
<feature type="compositionally biased region" description="Low complexity" evidence="1">
    <location>
        <begin position="44"/>
        <end position="55"/>
    </location>
</feature>
<organism evidence="2 3">
    <name type="scientific">Dreissena polymorpha</name>
    <name type="common">Zebra mussel</name>
    <name type="synonym">Mytilus polymorpha</name>
    <dbReference type="NCBI Taxonomy" id="45954"/>
    <lineage>
        <taxon>Eukaryota</taxon>
        <taxon>Metazoa</taxon>
        <taxon>Spiralia</taxon>
        <taxon>Lophotrochozoa</taxon>
        <taxon>Mollusca</taxon>
        <taxon>Bivalvia</taxon>
        <taxon>Autobranchia</taxon>
        <taxon>Heteroconchia</taxon>
        <taxon>Euheterodonta</taxon>
        <taxon>Imparidentia</taxon>
        <taxon>Neoheterodontei</taxon>
        <taxon>Myida</taxon>
        <taxon>Dreissenoidea</taxon>
        <taxon>Dreissenidae</taxon>
        <taxon>Dreissena</taxon>
    </lineage>
</organism>
<dbReference type="AlphaFoldDB" id="A0A9D4E5K3"/>
<protein>
    <submittedName>
        <fullName evidence="2">Uncharacterized protein</fullName>
    </submittedName>
</protein>
<comment type="caution">
    <text evidence="2">The sequence shown here is derived from an EMBL/GenBank/DDBJ whole genome shotgun (WGS) entry which is preliminary data.</text>
</comment>
<evidence type="ECO:0000313" key="3">
    <source>
        <dbReference type="Proteomes" id="UP000828390"/>
    </source>
</evidence>